<name>A0A1G5BZS2_9BACT</name>
<evidence type="ECO:0000313" key="3">
    <source>
        <dbReference type="EMBL" id="SCX95628.1"/>
    </source>
</evidence>
<dbReference type="OrthoDB" id="9787923at2"/>
<dbReference type="GO" id="GO:0080120">
    <property type="term" value="P:CAAX-box protein maturation"/>
    <property type="evidence" value="ECO:0007669"/>
    <property type="project" value="UniProtKB-ARBA"/>
</dbReference>
<reference evidence="3 4" key="1">
    <citation type="submission" date="2016-10" db="EMBL/GenBank/DDBJ databases">
        <authorList>
            <person name="de Groot N.N."/>
        </authorList>
    </citation>
    <scope>NUCLEOTIDE SEQUENCE [LARGE SCALE GENOMIC DNA]</scope>
    <source>
        <strain evidence="3 4">AA1</strain>
    </source>
</reference>
<feature type="domain" description="CAAX prenyl protease 2/Lysostaphin resistance protein A-like" evidence="2">
    <location>
        <begin position="109"/>
        <end position="222"/>
    </location>
</feature>
<evidence type="ECO:0000313" key="4">
    <source>
        <dbReference type="Proteomes" id="UP000198870"/>
    </source>
</evidence>
<dbReference type="InterPro" id="IPR003675">
    <property type="entry name" value="Rce1/LyrA-like_dom"/>
</dbReference>
<dbReference type="GO" id="GO:0004175">
    <property type="term" value="F:endopeptidase activity"/>
    <property type="evidence" value="ECO:0007669"/>
    <property type="project" value="UniProtKB-ARBA"/>
</dbReference>
<gene>
    <name evidence="3" type="ORF">SAMN05216233_102285</name>
</gene>
<evidence type="ECO:0000256" key="1">
    <source>
        <dbReference type="SAM" id="Phobius"/>
    </source>
</evidence>
<feature type="transmembrane region" description="Helical" evidence="1">
    <location>
        <begin position="187"/>
        <end position="204"/>
    </location>
</feature>
<keyword evidence="4" id="KW-1185">Reference proteome</keyword>
<evidence type="ECO:0000259" key="2">
    <source>
        <dbReference type="Pfam" id="PF02517"/>
    </source>
</evidence>
<dbReference type="EMBL" id="FMUX01000002">
    <property type="protein sequence ID" value="SCX95628.1"/>
    <property type="molecule type" value="Genomic_DNA"/>
</dbReference>
<feature type="transmembrane region" description="Helical" evidence="1">
    <location>
        <begin position="108"/>
        <end position="129"/>
    </location>
</feature>
<keyword evidence="1" id="KW-1133">Transmembrane helix</keyword>
<dbReference type="Proteomes" id="UP000198870">
    <property type="component" value="Unassembled WGS sequence"/>
</dbReference>
<protein>
    <recommendedName>
        <fullName evidence="2">CAAX prenyl protease 2/Lysostaphin resistance protein A-like domain-containing protein</fullName>
    </recommendedName>
</protein>
<accession>A0A1G5BZS2</accession>
<dbReference type="AlphaFoldDB" id="A0A1G5BZS2"/>
<dbReference type="STRING" id="419481.SAMN05216233_102285"/>
<dbReference type="RefSeq" id="WP_092208717.1">
    <property type="nucleotide sequence ID" value="NZ_FMUX01000002.1"/>
</dbReference>
<dbReference type="Pfam" id="PF02517">
    <property type="entry name" value="Rce1-like"/>
    <property type="match status" value="1"/>
</dbReference>
<keyword evidence="1" id="KW-0812">Transmembrane</keyword>
<keyword evidence="1" id="KW-0472">Membrane</keyword>
<feature type="transmembrane region" description="Helical" evidence="1">
    <location>
        <begin position="42"/>
        <end position="63"/>
    </location>
</feature>
<organism evidence="3 4">
    <name type="scientific">Desulfoluna spongiiphila</name>
    <dbReference type="NCBI Taxonomy" id="419481"/>
    <lineage>
        <taxon>Bacteria</taxon>
        <taxon>Pseudomonadati</taxon>
        <taxon>Thermodesulfobacteriota</taxon>
        <taxon>Desulfobacteria</taxon>
        <taxon>Desulfobacterales</taxon>
        <taxon>Desulfolunaceae</taxon>
        <taxon>Desulfoluna</taxon>
    </lineage>
</organism>
<feature type="transmembrane region" description="Helical" evidence="1">
    <location>
        <begin position="20"/>
        <end position="36"/>
    </location>
</feature>
<sequence length="237" mass="26176">MEKPEMGAMSPLDISNRTLLILYLSPYALYVLIPMVTDSPTLGYALRLGLVPLALALTWKNILPLTGPRPVGSSLLWGGLTGVIGCVLWVCLAKPFEPQGSHTPWSPLAFWLRFAAASLVVPLFEELLIRGYLFRLILQWQQAQKKGSHSPLSEALDECDVRSVEPGAWSSAAIFLSSALFAMGHRLFEWPAAMVYGVLLSMLWVVRKDMVALISAHAVTNACLATYIRHTGQWALW</sequence>
<proteinExistence type="predicted"/>
<feature type="transmembrane region" description="Helical" evidence="1">
    <location>
        <begin position="75"/>
        <end position="96"/>
    </location>
</feature>